<feature type="region of interest" description="Disordered" evidence="2">
    <location>
        <begin position="569"/>
        <end position="590"/>
    </location>
</feature>
<feature type="region of interest" description="Disordered" evidence="2">
    <location>
        <begin position="512"/>
        <end position="545"/>
    </location>
</feature>
<protein>
    <submittedName>
        <fullName evidence="4">Uncharacterized protein</fullName>
    </submittedName>
</protein>
<feature type="coiled-coil region" evidence="1">
    <location>
        <begin position="65"/>
        <end position="144"/>
    </location>
</feature>
<accession>A0A914W9R2</accession>
<feature type="compositionally biased region" description="Low complexity" evidence="2">
    <location>
        <begin position="663"/>
        <end position="689"/>
    </location>
</feature>
<organism evidence="3 4">
    <name type="scientific">Plectus sambesii</name>
    <dbReference type="NCBI Taxonomy" id="2011161"/>
    <lineage>
        <taxon>Eukaryota</taxon>
        <taxon>Metazoa</taxon>
        <taxon>Ecdysozoa</taxon>
        <taxon>Nematoda</taxon>
        <taxon>Chromadorea</taxon>
        <taxon>Plectida</taxon>
        <taxon>Plectina</taxon>
        <taxon>Plectoidea</taxon>
        <taxon>Plectidae</taxon>
        <taxon>Plectus</taxon>
    </lineage>
</organism>
<feature type="region of interest" description="Disordered" evidence="2">
    <location>
        <begin position="259"/>
        <end position="289"/>
    </location>
</feature>
<dbReference type="Proteomes" id="UP000887566">
    <property type="component" value="Unplaced"/>
</dbReference>
<feature type="compositionally biased region" description="Polar residues" evidence="2">
    <location>
        <begin position="516"/>
        <end position="538"/>
    </location>
</feature>
<name>A0A914W9R2_9BILA</name>
<feature type="region of interest" description="Disordered" evidence="2">
    <location>
        <begin position="403"/>
        <end position="476"/>
    </location>
</feature>
<feature type="compositionally biased region" description="Low complexity" evidence="2">
    <location>
        <begin position="621"/>
        <end position="632"/>
    </location>
</feature>
<feature type="compositionally biased region" description="Low complexity" evidence="2">
    <location>
        <begin position="573"/>
        <end position="588"/>
    </location>
</feature>
<evidence type="ECO:0000313" key="3">
    <source>
        <dbReference type="Proteomes" id="UP000887566"/>
    </source>
</evidence>
<proteinExistence type="predicted"/>
<evidence type="ECO:0000256" key="1">
    <source>
        <dbReference type="SAM" id="Coils"/>
    </source>
</evidence>
<feature type="region of interest" description="Disordered" evidence="2">
    <location>
        <begin position="607"/>
        <end position="632"/>
    </location>
</feature>
<sequence length="1175" mass="126548">MMMTDRFADSLVGLSEVSTPPCSNEECASLRQSTAILSRMFADLSSQAEICQQTKLERDTYRNLVDEKEKYIAVQTADKRQLEQEINALKLEKQRVESKHVDLQASISSLQQRADHAETYEARANQFEQKLEEQSVELRTANEKRRLVAEKYKETVLLAKTHMEAAERDAKKVVKLQDQMKSLHTQITLLRAKPHSSPHLLKFTEECCEILSTFDLMTPKLNARLKRFQSGALTSTSIGSDDFDDDELAAHLEQLVADGDQPAEQQKVTAKEPPQKKAKAAGGRVKSTKVPSADLVAMAHASDRKRRYVAAPPREAVQKVEEERPLEIVDDDDVFQCVCDGAIERLFAAKLLAELGDRISPPAVKHFDVGRKTDATVAAKRTEGSPKMARAVSTEATVAAKKAEVPTTAAASTTETAPSTNKKEDPMTTAAVITEPKTAAASTDVVEDPTTSAASAEMTVAESEGVEGPTTSALDTDDEEPVLTIDFPDLSLSDEEPTTSADVTDMVVAAKDSDEPTTSAAIAKGSTSVADSTETSLSTKKEERPMVAAVSMEGPAAVAASTDAKIAAKKANGPKATPASTGTTAASKIAQKPMTVAANMEEPMIDSASTDAAVSAERSKNTAASTKTTAAAKKVAKSTVAAANMEEPAIVSASSDAAASAARSKTPAASTRTAAASKRAAKSTPAAASIDTTIPSKRAEKAEKPSTVPAALDVSVAAKKAEIAARAAATRMSTRQRAHRLLPSEDVQLVALGPGTNRPQVAALVKQKPAVFAPPSKLRQQAKMEHQAEVLLTGVLDKAVSGGPVEAVVHDVTTRLNKVTTAELAAAICKYVGQLDSGDLWPGLVNLPASQRINYPYLSVKEKHLFTLVDQLTCEQQWRDLVWLLGEALLLDTVRRKDPTPAQFGRDVRCSAMCVFLARENPRAATAFRSLLEHVVSRTSSELAVPAVCFLAVVWPFRFGPLFAEDDSLHFRRLFVVHLAVSTPRNKRTAQGILDRVCEQKMATILPAEPADSASEWLLPMIANLRTVSDALVVRRDSPHVAVLQSKHATDLQRAILSLWTLATSVKHLPSDRKTYVLGQLLLEDQHWCELLMETSAVGSVVQRSVLLALSGRMAAVAVGQQLQHELARLLESAINARRRLLSLDAPLRVDSDEIALFGLNQFINVVGGLTRSLE</sequence>
<evidence type="ECO:0000313" key="4">
    <source>
        <dbReference type="WBParaSite" id="PSAMB.scaffold34size105866.g664.t1"/>
    </source>
</evidence>
<feature type="region of interest" description="Disordered" evidence="2">
    <location>
        <begin position="663"/>
        <end position="708"/>
    </location>
</feature>
<dbReference type="WBParaSite" id="PSAMB.scaffold34size105866.g664.t1">
    <property type="protein sequence ID" value="PSAMB.scaffold34size105866.g664.t1"/>
    <property type="gene ID" value="PSAMB.scaffold34size105866.g664"/>
</dbReference>
<evidence type="ECO:0000256" key="2">
    <source>
        <dbReference type="SAM" id="MobiDB-lite"/>
    </source>
</evidence>
<feature type="compositionally biased region" description="Low complexity" evidence="2">
    <location>
        <begin position="405"/>
        <end position="420"/>
    </location>
</feature>
<reference evidence="4" key="1">
    <citation type="submission" date="2022-11" db="UniProtKB">
        <authorList>
            <consortium name="WormBaseParasite"/>
        </authorList>
    </citation>
    <scope>IDENTIFICATION</scope>
</reference>
<keyword evidence="1" id="KW-0175">Coiled coil</keyword>
<keyword evidence="3" id="KW-1185">Reference proteome</keyword>
<dbReference type="AlphaFoldDB" id="A0A914W9R2"/>